<keyword evidence="4" id="KW-1185">Reference proteome</keyword>
<gene>
    <name evidence="5" type="primary">LOC105222752</name>
</gene>
<evidence type="ECO:0000256" key="2">
    <source>
        <dbReference type="SAM" id="MobiDB-lite"/>
    </source>
</evidence>
<feature type="region of interest" description="Disordered" evidence="2">
    <location>
        <begin position="943"/>
        <end position="963"/>
    </location>
</feature>
<feature type="region of interest" description="Disordered" evidence="2">
    <location>
        <begin position="773"/>
        <end position="860"/>
    </location>
</feature>
<reference evidence="5" key="1">
    <citation type="submission" date="2025-08" db="UniProtKB">
        <authorList>
            <consortium name="RefSeq"/>
        </authorList>
    </citation>
    <scope>IDENTIFICATION</scope>
    <source>
        <tissue evidence="5">Adult</tissue>
    </source>
</reference>
<feature type="compositionally biased region" description="Polar residues" evidence="2">
    <location>
        <begin position="666"/>
        <end position="676"/>
    </location>
</feature>
<dbReference type="SMART" id="SM00731">
    <property type="entry name" value="SprT"/>
    <property type="match status" value="1"/>
</dbReference>
<feature type="domain" description="SprT-like" evidence="3">
    <location>
        <begin position="1066"/>
        <end position="1244"/>
    </location>
</feature>
<feature type="compositionally biased region" description="Low complexity" evidence="2">
    <location>
        <begin position="646"/>
        <end position="656"/>
    </location>
</feature>
<feature type="compositionally biased region" description="Basic residues" evidence="2">
    <location>
        <begin position="632"/>
        <end position="641"/>
    </location>
</feature>
<evidence type="ECO:0000313" key="5">
    <source>
        <dbReference type="RefSeq" id="XP_049317474.1"/>
    </source>
</evidence>
<feature type="compositionally biased region" description="Low complexity" evidence="2">
    <location>
        <begin position="482"/>
        <end position="496"/>
    </location>
</feature>
<dbReference type="InterPro" id="IPR006640">
    <property type="entry name" value="SprT-like_domain"/>
</dbReference>
<feature type="region of interest" description="Disordered" evidence="2">
    <location>
        <begin position="715"/>
        <end position="740"/>
    </location>
</feature>
<dbReference type="Pfam" id="PF10263">
    <property type="entry name" value="SprT-like"/>
    <property type="match status" value="1"/>
</dbReference>
<feature type="compositionally biased region" description="Polar residues" evidence="2">
    <location>
        <begin position="997"/>
        <end position="1013"/>
    </location>
</feature>
<dbReference type="GeneID" id="105222752"/>
<feature type="region of interest" description="Disordered" evidence="2">
    <location>
        <begin position="997"/>
        <end position="1021"/>
    </location>
</feature>
<name>A0ABM3K7N7_BACDO</name>
<dbReference type="RefSeq" id="XP_049317474.1">
    <property type="nucleotide sequence ID" value="XM_049461517.1"/>
</dbReference>
<proteinExistence type="predicted"/>
<keyword evidence="1" id="KW-0175">Coiled coil</keyword>
<dbReference type="PANTHER" id="PTHR23099:SF0">
    <property type="entry name" value="GERM CELL NUCLEAR ACIDIC PROTEIN"/>
    <property type="match status" value="1"/>
</dbReference>
<feature type="compositionally biased region" description="Polar residues" evidence="2">
    <location>
        <begin position="550"/>
        <end position="562"/>
    </location>
</feature>
<sequence length="1301" mass="146471">MDGEQKYKLITCVDPTKINVPIRDRFAKLTLSNKKKQQDTLETCEERIPGDVEPIKRVSRNLLEIIDDLAPGSSKTLAVHKSVTSASTLSNLTEFSIMDGKSENLDTESGYLHGNIGAASTISDIPHYVNPLLLSDSNGSKANEHNYLNNDISMQNTDDMQPLQVSDYNHTTAEYLQEYDISTLTNDVSKMAVSAEQLKDIENDGTIKETTLLVSTESQRMSCDLEQHKLQICNRNTRDKNQVPENAEMSKSGCISLLSTDDSCSAITISDSTVSEYTDFNFVTSDIPESGHSADAFIPNTLSNEKADRMEAFLRDVSQQRRELEANHKIMEDNFNSLRYVTAVTPEKNIEINNAYQIHGDLAYAATESMTSIASDLLDRDECNKISKTIVQTDSFLKNDTLSMSKIKTEEFSIGEMHSESERTAGGDPRRIALEETELNSPMLKEEENNSIVCSEKSSISHVSNVPEDSVIISETSSDGMNIPSVNTSNSSSECSRTAEQNQSSPPQISIGNINISAKINIKISISQLESLEDESVNNDSNSEKECNRVNENSKNVTTTALASKDQVFDTPCNEQKQHKSSTNPSDSIANSNNNEENSDEDEPDVNFLTQAERLLNQVYGKAWKTPEVIRTLKRTSRTPKKRDSTQSPQSSSKQSSFKETKSESHNLINTTGRSKMNQSVVESALDDFSIFRRDIVQTNLDSTRYMTPNLHKDQVTSAQDNNFNSEPRFNRQRKEHQVQDFKLPRTEVKRKCPTTKRQQNIVAAAERWRQLVDVDSGTSGDNASDDETLDKTPTHDDSPNGNRKNKSDEWSPPSDQSDDSDYEISQPKKGPKGNATKKQSKKSTKTKDAGDSTISRRVKAKKKDDIIYLDLSKDEVTIQEGETNSPLANNDANFNTHLENILRTCKATDRAKIPATPTTGGKSKRKLFTANFGEEDVDLTIGEDGVQPRTPVRRVPTTDEEKLSHDMERVNIRDGLENFEIFNKHLEAIKRGNPVFNITPQKSTDSPNQTKPSKILRERNKTSEQMFPTLKNKYGFLKSLDVCVAKSLCDPKALCYRENYRTKKEELANMLYELYNEKLFQNKLDVPLQWNKKLCNTAGRCLNKKKMGTRTSVIELSEKVLTSADRLRCTLIHELCHAATWIFNGEGGHGSTWKQWYLYSFLFTITTSAKLKKINGYEFQFKALRANEVFPEIPKIGVCHQYDIEYKYTYKCTLCGAKSHAHSKSKKVENIRCSFCHGAIEIFLNKKDKDGNILPTPVREPTGFAKFVKDNYKLYKRPDLKHADVMKKLSTEFASLKIPE</sequence>
<feature type="compositionally biased region" description="Basic and acidic residues" evidence="2">
    <location>
        <begin position="790"/>
        <end position="799"/>
    </location>
</feature>
<dbReference type="Proteomes" id="UP001652620">
    <property type="component" value="Unplaced"/>
</dbReference>
<evidence type="ECO:0000259" key="3">
    <source>
        <dbReference type="SMART" id="SM00731"/>
    </source>
</evidence>
<feature type="compositionally biased region" description="Polar residues" evidence="2">
    <location>
        <begin position="716"/>
        <end position="728"/>
    </location>
</feature>
<feature type="region of interest" description="Disordered" evidence="2">
    <location>
        <begin position="631"/>
        <end position="676"/>
    </location>
</feature>
<evidence type="ECO:0000256" key="1">
    <source>
        <dbReference type="SAM" id="Coils"/>
    </source>
</evidence>
<protein>
    <submittedName>
        <fullName evidence="5">Uncharacterized protein LOC105222752 isoform X1</fullName>
    </submittedName>
</protein>
<feature type="compositionally biased region" description="Low complexity" evidence="2">
    <location>
        <begin position="586"/>
        <end position="596"/>
    </location>
</feature>
<organism evidence="4 5">
    <name type="scientific">Bactrocera dorsalis</name>
    <name type="common">Oriental fruit fly</name>
    <name type="synonym">Dacus dorsalis</name>
    <dbReference type="NCBI Taxonomy" id="27457"/>
    <lineage>
        <taxon>Eukaryota</taxon>
        <taxon>Metazoa</taxon>
        <taxon>Ecdysozoa</taxon>
        <taxon>Arthropoda</taxon>
        <taxon>Hexapoda</taxon>
        <taxon>Insecta</taxon>
        <taxon>Pterygota</taxon>
        <taxon>Neoptera</taxon>
        <taxon>Endopterygota</taxon>
        <taxon>Diptera</taxon>
        <taxon>Brachycera</taxon>
        <taxon>Muscomorpha</taxon>
        <taxon>Tephritoidea</taxon>
        <taxon>Tephritidae</taxon>
        <taxon>Bactrocera</taxon>
        <taxon>Bactrocera</taxon>
    </lineage>
</organism>
<feature type="region of interest" description="Disordered" evidence="2">
    <location>
        <begin position="533"/>
        <end position="605"/>
    </location>
</feature>
<accession>A0ABM3K7N7</accession>
<evidence type="ECO:0000313" key="4">
    <source>
        <dbReference type="Proteomes" id="UP001652620"/>
    </source>
</evidence>
<feature type="region of interest" description="Disordered" evidence="2">
    <location>
        <begin position="476"/>
        <end position="511"/>
    </location>
</feature>
<feature type="coiled-coil region" evidence="1">
    <location>
        <begin position="307"/>
        <end position="334"/>
    </location>
</feature>
<dbReference type="PANTHER" id="PTHR23099">
    <property type="entry name" value="TRANSCRIPTIONAL REGULATOR"/>
    <property type="match status" value="1"/>
</dbReference>
<feature type="compositionally biased region" description="Polar residues" evidence="2">
    <location>
        <begin position="498"/>
        <end position="508"/>
    </location>
</feature>